<proteinExistence type="predicted"/>
<reference evidence="2" key="1">
    <citation type="submission" date="2025-08" db="UniProtKB">
        <authorList>
            <consortium name="RefSeq"/>
        </authorList>
    </citation>
    <scope>IDENTIFICATION</scope>
    <source>
        <tissue evidence="2">Whole insect</tissue>
    </source>
</reference>
<dbReference type="RefSeq" id="XP_028153567.1">
    <property type="nucleotide sequence ID" value="XM_028297766.1"/>
</dbReference>
<gene>
    <name evidence="2" type="primary">LOC114347033</name>
</gene>
<feature type="region of interest" description="Disordered" evidence="1">
    <location>
        <begin position="46"/>
        <end position="170"/>
    </location>
</feature>
<evidence type="ECO:0000313" key="2">
    <source>
        <dbReference type="RefSeq" id="XP_028153567.1"/>
    </source>
</evidence>
<feature type="compositionally biased region" description="Basic and acidic residues" evidence="1">
    <location>
        <begin position="69"/>
        <end position="82"/>
    </location>
</feature>
<organism evidence="2">
    <name type="scientific">Diabrotica virgifera virgifera</name>
    <name type="common">western corn rootworm</name>
    <dbReference type="NCBI Taxonomy" id="50390"/>
    <lineage>
        <taxon>Eukaryota</taxon>
        <taxon>Metazoa</taxon>
        <taxon>Ecdysozoa</taxon>
        <taxon>Arthropoda</taxon>
        <taxon>Hexapoda</taxon>
        <taxon>Insecta</taxon>
        <taxon>Pterygota</taxon>
        <taxon>Neoptera</taxon>
        <taxon>Endopterygota</taxon>
        <taxon>Coleoptera</taxon>
        <taxon>Polyphaga</taxon>
        <taxon>Cucujiformia</taxon>
        <taxon>Chrysomeloidea</taxon>
        <taxon>Chrysomelidae</taxon>
        <taxon>Galerucinae</taxon>
        <taxon>Diabroticina</taxon>
        <taxon>Diabroticites</taxon>
        <taxon>Diabrotica</taxon>
    </lineage>
</organism>
<sequence length="170" mass="18553">MENNMIKAQMTSSDGQLIVGSPAKTKEDASESVAAIVLDTLMKKGQSSDLIDKHDNIPAPPKTWVQSGSKKESPQKPKDKVKPTNSETTAVLNNSFVPLQAVKNHISKVSSSGKSNDNSKDLSSTNGKDGRRELCKPQENQEKRNTSSGNQEMSKKERKTRIAANFVIKN</sequence>
<feature type="region of interest" description="Disordered" evidence="1">
    <location>
        <begin position="1"/>
        <end position="30"/>
    </location>
</feature>
<evidence type="ECO:0000256" key="1">
    <source>
        <dbReference type="SAM" id="MobiDB-lite"/>
    </source>
</evidence>
<protein>
    <submittedName>
        <fullName evidence="2">Uncharacterized protein LOC114347033</fullName>
    </submittedName>
</protein>
<name>A0A6P7H4V6_DIAVI</name>
<feature type="compositionally biased region" description="Basic and acidic residues" evidence="1">
    <location>
        <begin position="128"/>
        <end position="145"/>
    </location>
</feature>
<feature type="compositionally biased region" description="Low complexity" evidence="1">
    <location>
        <begin position="107"/>
        <end position="124"/>
    </location>
</feature>
<dbReference type="InParanoid" id="A0A6P7H4V6"/>
<feature type="compositionally biased region" description="Polar residues" evidence="1">
    <location>
        <begin position="83"/>
        <end position="97"/>
    </location>
</feature>
<dbReference type="AlphaFoldDB" id="A0A6P7H4V6"/>
<accession>A0A6P7H4V6</accession>